<dbReference type="Proteomes" id="UP000325565">
    <property type="component" value="Unassembled WGS sequence"/>
</dbReference>
<protein>
    <submittedName>
        <fullName evidence="1">Arginine--pyruvate transaminase AruH</fullName>
        <ecNumber evidence="1">2.6.1.84</ecNumber>
    </submittedName>
</protein>
<gene>
    <name evidence="1" type="primary">aruH_3</name>
    <name evidence="1" type="ORF">PS922_00007</name>
</gene>
<proteinExistence type="predicted"/>
<dbReference type="InterPro" id="IPR015424">
    <property type="entry name" value="PyrdxlP-dep_Trfase"/>
</dbReference>
<keyword evidence="1" id="KW-0032">Aminotransferase</keyword>
<organism evidence="1 2">
    <name type="scientific">Pseudomonas fluorescens</name>
    <dbReference type="NCBI Taxonomy" id="294"/>
    <lineage>
        <taxon>Bacteria</taxon>
        <taxon>Pseudomonadati</taxon>
        <taxon>Pseudomonadota</taxon>
        <taxon>Gammaproteobacteria</taxon>
        <taxon>Pseudomonadales</taxon>
        <taxon>Pseudomonadaceae</taxon>
        <taxon>Pseudomonas</taxon>
    </lineage>
</organism>
<accession>A0A5E7QYN9</accession>
<dbReference type="SUPFAM" id="SSF53383">
    <property type="entry name" value="PLP-dependent transferases"/>
    <property type="match status" value="1"/>
</dbReference>
<dbReference type="Gene3D" id="3.40.640.10">
    <property type="entry name" value="Type I PLP-dependent aspartate aminotransferase-like (Major domain)"/>
    <property type="match status" value="1"/>
</dbReference>
<sequence>MAERMATINNLSKSHTMSGWRVGWVIGPKLLSEHLVNVVFMLFGIPDFTQNDA</sequence>
<evidence type="ECO:0000313" key="1">
    <source>
        <dbReference type="EMBL" id="VVP66914.1"/>
    </source>
</evidence>
<keyword evidence="1" id="KW-0670">Pyruvate</keyword>
<name>A0A5E7QYN9_PSEFL</name>
<dbReference type="EMBL" id="CABVJB010000001">
    <property type="protein sequence ID" value="VVP66914.1"/>
    <property type="molecule type" value="Genomic_DNA"/>
</dbReference>
<dbReference type="InterPro" id="IPR015421">
    <property type="entry name" value="PyrdxlP-dep_Trfase_major"/>
</dbReference>
<reference evidence="1 2" key="1">
    <citation type="submission" date="2019-09" db="EMBL/GenBank/DDBJ databases">
        <authorList>
            <person name="Chandra G."/>
            <person name="Truman W A."/>
        </authorList>
    </citation>
    <scope>NUCLEOTIDE SEQUENCE [LARGE SCALE GENOMIC DNA]</scope>
    <source>
        <strain evidence="1">PS922</strain>
    </source>
</reference>
<keyword evidence="1" id="KW-0808">Transferase</keyword>
<dbReference type="EC" id="2.6.1.84" evidence="1"/>
<dbReference type="GO" id="GO:0008483">
    <property type="term" value="F:transaminase activity"/>
    <property type="evidence" value="ECO:0007669"/>
    <property type="project" value="UniProtKB-KW"/>
</dbReference>
<evidence type="ECO:0000313" key="2">
    <source>
        <dbReference type="Proteomes" id="UP000325565"/>
    </source>
</evidence>
<dbReference type="AlphaFoldDB" id="A0A5E7QYN9"/>